<dbReference type="InterPro" id="IPR036365">
    <property type="entry name" value="PGBD-like_sf"/>
</dbReference>
<feature type="active site" description="Proton donor/acceptor" evidence="7">
    <location>
        <position position="477"/>
    </location>
</feature>
<comment type="similarity">
    <text evidence="2">Belongs to the YkuD family.</text>
</comment>
<dbReference type="EMBL" id="MBUA01000027">
    <property type="protein sequence ID" value="MBC6492165.1"/>
    <property type="molecule type" value="Genomic_DNA"/>
</dbReference>
<proteinExistence type="inferred from homology"/>
<dbReference type="PANTHER" id="PTHR41533">
    <property type="entry name" value="L,D-TRANSPEPTIDASE HI_1667-RELATED"/>
    <property type="match status" value="1"/>
</dbReference>
<dbReference type="SUPFAM" id="SSF47090">
    <property type="entry name" value="PGBD-like"/>
    <property type="match status" value="1"/>
</dbReference>
<sequence>MGILILYGKDVHFPLMIKKDSKILCIVYPLVAALTIIFAISGCQSPAKPPEEIVIVEQPEDIMGKAQSQLTELLGFIGDSGGKLNDSTLIANVPVIESIYEGGGFQPLWSDAKEWHPSGDSLFNMISQAKLYGLFPSDYHLPALLSIRNQVVIDTIAKKNVALWTRADILLTDAFLKLATHLKYGQLERDSISLRPDSAFSPEKLASLLQEVISGSNPRNILESLEPVHQPYRAIRAALPAFLDSLDFRNYQVIPYPNEDSLEHIRNVALRLQEEGLLDKGWTIDDADSYVRAVKKYQQSMGIPATGFAAELTVKSLNFTDSEKFRTIAINLHRYRQLPDSMPETYIIVNLPAYQLRVYDYDTVVLESRVIVGAAKTPTPVLNSQITNVITYPQWTVPYSIIFKEMLPKIQKDIGYLAKQNLMVVDKYDSVISPETIDWTKLNRRNFPYLLRQRQGDDNSLGVMKFNFRNKYSVYLHDTNARGLFSRNARALSHGCVRVQEWEKLSHFLVRDDEIRYHPDTIKAWISRQEKHIISDFSHIPIYIRYFTCEAGEKGLRFFSDIYGIDKILSEKHFKSKPVN</sequence>
<evidence type="ECO:0000256" key="2">
    <source>
        <dbReference type="ARBA" id="ARBA00005992"/>
    </source>
</evidence>
<accession>A0ABR7MAX0</accession>
<evidence type="ECO:0000313" key="10">
    <source>
        <dbReference type="EMBL" id="MBC6492165.1"/>
    </source>
</evidence>
<keyword evidence="6 7" id="KW-0961">Cell wall biogenesis/degradation</keyword>
<evidence type="ECO:0000259" key="9">
    <source>
        <dbReference type="PROSITE" id="PS52029"/>
    </source>
</evidence>
<comment type="caution">
    <text evidence="10">The sequence shown here is derived from an EMBL/GenBank/DDBJ whole genome shotgun (WGS) entry which is preliminary data.</text>
</comment>
<evidence type="ECO:0000256" key="8">
    <source>
        <dbReference type="SAM" id="Phobius"/>
    </source>
</evidence>
<reference evidence="10 11" key="1">
    <citation type="submission" date="2016-07" db="EMBL/GenBank/DDBJ databases">
        <title>Genome analysis of Flavihumibacter stibioxidans YS-17.</title>
        <authorList>
            <person name="Shi K."/>
            <person name="Han Y."/>
            <person name="Wang G."/>
        </authorList>
    </citation>
    <scope>NUCLEOTIDE SEQUENCE [LARGE SCALE GENOMIC DNA]</scope>
    <source>
        <strain evidence="10 11">YS-17</strain>
    </source>
</reference>
<dbReference type="InterPro" id="IPR038063">
    <property type="entry name" value="Transpep_catalytic_dom"/>
</dbReference>
<dbReference type="PANTHER" id="PTHR41533:SF2">
    <property type="entry name" value="BLR7131 PROTEIN"/>
    <property type="match status" value="1"/>
</dbReference>
<gene>
    <name evidence="10" type="ORF">BC349_13975</name>
</gene>
<keyword evidence="8" id="KW-1133">Transmembrane helix</keyword>
<dbReference type="Pfam" id="PF03734">
    <property type="entry name" value="YkuD"/>
    <property type="match status" value="1"/>
</dbReference>
<keyword evidence="5 7" id="KW-0573">Peptidoglycan synthesis</keyword>
<name>A0ABR7MAX0_9BACT</name>
<feature type="transmembrane region" description="Helical" evidence="8">
    <location>
        <begin position="21"/>
        <end position="40"/>
    </location>
</feature>
<dbReference type="CDD" id="cd16913">
    <property type="entry name" value="YkuD_like"/>
    <property type="match status" value="1"/>
</dbReference>
<dbReference type="SUPFAM" id="SSF141523">
    <property type="entry name" value="L,D-transpeptidase catalytic domain-like"/>
    <property type="match status" value="1"/>
</dbReference>
<dbReference type="Gene3D" id="2.40.440.10">
    <property type="entry name" value="L,D-transpeptidase catalytic domain-like"/>
    <property type="match status" value="1"/>
</dbReference>
<protein>
    <recommendedName>
        <fullName evidence="9">L,D-TPase catalytic domain-containing protein</fullName>
    </recommendedName>
</protein>
<dbReference type="InterPro" id="IPR005490">
    <property type="entry name" value="LD_TPept_cat_dom"/>
</dbReference>
<evidence type="ECO:0000256" key="3">
    <source>
        <dbReference type="ARBA" id="ARBA00022679"/>
    </source>
</evidence>
<evidence type="ECO:0000256" key="6">
    <source>
        <dbReference type="ARBA" id="ARBA00023316"/>
    </source>
</evidence>
<keyword evidence="4 7" id="KW-0133">Cell shape</keyword>
<keyword evidence="11" id="KW-1185">Reference proteome</keyword>
<dbReference type="PROSITE" id="PS52029">
    <property type="entry name" value="LD_TPASE"/>
    <property type="match status" value="1"/>
</dbReference>
<feature type="domain" description="L,D-TPase catalytic" evidence="9">
    <location>
        <begin position="345"/>
        <end position="518"/>
    </location>
</feature>
<evidence type="ECO:0000313" key="11">
    <source>
        <dbReference type="Proteomes" id="UP000765802"/>
    </source>
</evidence>
<dbReference type="Proteomes" id="UP000765802">
    <property type="component" value="Unassembled WGS sequence"/>
</dbReference>
<dbReference type="Pfam" id="PF20142">
    <property type="entry name" value="Scaffold"/>
    <property type="match status" value="1"/>
</dbReference>
<evidence type="ECO:0000256" key="4">
    <source>
        <dbReference type="ARBA" id="ARBA00022960"/>
    </source>
</evidence>
<keyword evidence="8" id="KW-0472">Membrane</keyword>
<dbReference type="InterPro" id="IPR052905">
    <property type="entry name" value="LD-transpeptidase_YkuD-like"/>
</dbReference>
<comment type="pathway">
    <text evidence="1 7">Cell wall biogenesis; peptidoglycan biosynthesis.</text>
</comment>
<keyword evidence="3" id="KW-0808">Transferase</keyword>
<evidence type="ECO:0000256" key="5">
    <source>
        <dbReference type="ARBA" id="ARBA00022984"/>
    </source>
</evidence>
<evidence type="ECO:0000256" key="7">
    <source>
        <dbReference type="PROSITE-ProRule" id="PRU01373"/>
    </source>
</evidence>
<feature type="active site" description="Nucleophile" evidence="7">
    <location>
        <position position="496"/>
    </location>
</feature>
<dbReference type="InterPro" id="IPR045380">
    <property type="entry name" value="LD_TPept_scaffold_dom"/>
</dbReference>
<evidence type="ECO:0000256" key="1">
    <source>
        <dbReference type="ARBA" id="ARBA00004752"/>
    </source>
</evidence>
<keyword evidence="8" id="KW-0812">Transmembrane</keyword>
<organism evidence="10 11">
    <name type="scientific">Flavihumibacter stibioxidans</name>
    <dbReference type="NCBI Taxonomy" id="1834163"/>
    <lineage>
        <taxon>Bacteria</taxon>
        <taxon>Pseudomonadati</taxon>
        <taxon>Bacteroidota</taxon>
        <taxon>Chitinophagia</taxon>
        <taxon>Chitinophagales</taxon>
        <taxon>Chitinophagaceae</taxon>
        <taxon>Flavihumibacter</taxon>
    </lineage>
</organism>